<sequence length="152" mass="16533">MIRFALPFIVLAGTATAQQMPGAHFLENWDLNEDAQVTTSEAAERRGDVFVTFDTNDDGFLDAKEYIAFDEARENDIREHAQPGKGLGRRAADDLALVPNDLNKDGKVSREEFVSRAETWIGMMDKNGDGVITIADFGRGQGKGGGQGRGKG</sequence>
<dbReference type="InterPro" id="IPR002048">
    <property type="entry name" value="EF_hand_dom"/>
</dbReference>
<keyword evidence="1" id="KW-0732">Signal</keyword>
<feature type="signal peptide" evidence="1">
    <location>
        <begin position="1"/>
        <end position="17"/>
    </location>
</feature>
<dbReference type="PROSITE" id="PS50222">
    <property type="entry name" value="EF_HAND_2"/>
    <property type="match status" value="2"/>
</dbReference>
<gene>
    <name evidence="3" type="ORF">TRP8649_01001</name>
</gene>
<evidence type="ECO:0000256" key="1">
    <source>
        <dbReference type="SAM" id="SignalP"/>
    </source>
</evidence>
<dbReference type="OrthoDB" id="7631435at2"/>
<feature type="domain" description="EF-hand" evidence="2">
    <location>
        <begin position="41"/>
        <end position="76"/>
    </location>
</feature>
<dbReference type="Proteomes" id="UP000225972">
    <property type="component" value="Unassembled WGS sequence"/>
</dbReference>
<dbReference type="AlphaFoldDB" id="A0A238J967"/>
<dbReference type="InterPro" id="IPR011992">
    <property type="entry name" value="EF-hand-dom_pair"/>
</dbReference>
<dbReference type="PROSITE" id="PS00018">
    <property type="entry name" value="EF_HAND_1"/>
    <property type="match status" value="2"/>
</dbReference>
<proteinExistence type="predicted"/>
<evidence type="ECO:0000313" key="4">
    <source>
        <dbReference type="Proteomes" id="UP000225972"/>
    </source>
</evidence>
<dbReference type="SUPFAM" id="SSF47473">
    <property type="entry name" value="EF-hand"/>
    <property type="match status" value="1"/>
</dbReference>
<evidence type="ECO:0000313" key="3">
    <source>
        <dbReference type="EMBL" id="SMX26903.1"/>
    </source>
</evidence>
<feature type="chain" id="PRO_5012421194" evidence="1">
    <location>
        <begin position="18"/>
        <end position="152"/>
    </location>
</feature>
<dbReference type="RefSeq" id="WP_099243072.1">
    <property type="nucleotide sequence ID" value="NZ_FXXP01000001.1"/>
</dbReference>
<dbReference type="EMBL" id="FXXP01000001">
    <property type="protein sequence ID" value="SMX26903.1"/>
    <property type="molecule type" value="Genomic_DNA"/>
</dbReference>
<protein>
    <submittedName>
        <fullName evidence="3">EF hand</fullName>
    </submittedName>
</protein>
<evidence type="ECO:0000259" key="2">
    <source>
        <dbReference type="PROSITE" id="PS50222"/>
    </source>
</evidence>
<keyword evidence="4" id="KW-1185">Reference proteome</keyword>
<dbReference type="InterPro" id="IPR018247">
    <property type="entry name" value="EF_Hand_1_Ca_BS"/>
</dbReference>
<accession>A0A238J967</accession>
<reference evidence="4" key="1">
    <citation type="submission" date="2017-05" db="EMBL/GenBank/DDBJ databases">
        <authorList>
            <person name="Rodrigo-Torres L."/>
            <person name="Arahal R. D."/>
            <person name="Lucena T."/>
        </authorList>
    </citation>
    <scope>NUCLEOTIDE SEQUENCE [LARGE SCALE GENOMIC DNA]</scope>
    <source>
        <strain evidence="4">CECT 8649</strain>
    </source>
</reference>
<feature type="domain" description="EF-hand" evidence="2">
    <location>
        <begin position="112"/>
        <end position="147"/>
    </location>
</feature>
<name>A0A238J967_9RHOB</name>
<organism evidence="3 4">
    <name type="scientific">Pelagimonas phthalicica</name>
    <dbReference type="NCBI Taxonomy" id="1037362"/>
    <lineage>
        <taxon>Bacteria</taxon>
        <taxon>Pseudomonadati</taxon>
        <taxon>Pseudomonadota</taxon>
        <taxon>Alphaproteobacteria</taxon>
        <taxon>Rhodobacterales</taxon>
        <taxon>Roseobacteraceae</taxon>
        <taxon>Pelagimonas</taxon>
    </lineage>
</organism>
<dbReference type="GO" id="GO:0005509">
    <property type="term" value="F:calcium ion binding"/>
    <property type="evidence" value="ECO:0007669"/>
    <property type="project" value="InterPro"/>
</dbReference>
<dbReference type="Gene3D" id="1.10.238.10">
    <property type="entry name" value="EF-hand"/>
    <property type="match status" value="1"/>
</dbReference>
<dbReference type="Pfam" id="PF13202">
    <property type="entry name" value="EF-hand_5"/>
    <property type="match status" value="3"/>
</dbReference>